<accession>A0ABM3HW34</accession>
<dbReference type="PANTHER" id="PTHR24128:SF24">
    <property type="entry name" value="ANKYRIN REPEAT PROTEIN"/>
    <property type="match status" value="1"/>
</dbReference>
<dbReference type="SUPFAM" id="SSF48403">
    <property type="entry name" value="Ankyrin repeat"/>
    <property type="match status" value="2"/>
</dbReference>
<proteinExistence type="predicted"/>
<dbReference type="Gene3D" id="3.30.530.20">
    <property type="match status" value="1"/>
</dbReference>
<dbReference type="InterPro" id="IPR026961">
    <property type="entry name" value="PGG_dom"/>
</dbReference>
<dbReference type="InterPro" id="IPR002110">
    <property type="entry name" value="Ankyrin_rpt"/>
</dbReference>
<gene>
    <name evidence="3" type="primary">LOC115732953</name>
</gene>
<dbReference type="RefSeq" id="XP_048140801.1">
    <property type="nucleotide sequence ID" value="XM_048284844.1"/>
</dbReference>
<dbReference type="Proteomes" id="UP000827889">
    <property type="component" value="Chromosome 9"/>
</dbReference>
<keyword evidence="2" id="KW-1185">Reference proteome</keyword>
<dbReference type="SMART" id="SM00248">
    <property type="entry name" value="ANK"/>
    <property type="match status" value="7"/>
</dbReference>
<organism evidence="2 3">
    <name type="scientific">Rhodamnia argentea</name>
    <dbReference type="NCBI Taxonomy" id="178133"/>
    <lineage>
        <taxon>Eukaryota</taxon>
        <taxon>Viridiplantae</taxon>
        <taxon>Streptophyta</taxon>
        <taxon>Embryophyta</taxon>
        <taxon>Tracheophyta</taxon>
        <taxon>Spermatophyta</taxon>
        <taxon>Magnoliopsida</taxon>
        <taxon>eudicotyledons</taxon>
        <taxon>Gunneridae</taxon>
        <taxon>Pentapetalae</taxon>
        <taxon>rosids</taxon>
        <taxon>malvids</taxon>
        <taxon>Myrtales</taxon>
        <taxon>Myrtaceae</taxon>
        <taxon>Myrtoideae</taxon>
        <taxon>Myrteae</taxon>
        <taxon>Australasian group</taxon>
        <taxon>Rhodamnia</taxon>
    </lineage>
</organism>
<dbReference type="SUPFAM" id="SSF55961">
    <property type="entry name" value="Bet v1-like"/>
    <property type="match status" value="1"/>
</dbReference>
<evidence type="ECO:0000313" key="2">
    <source>
        <dbReference type="Proteomes" id="UP000827889"/>
    </source>
</evidence>
<dbReference type="InterPro" id="IPR036770">
    <property type="entry name" value="Ankyrin_rpt-contain_sf"/>
</dbReference>
<dbReference type="InterPro" id="IPR023393">
    <property type="entry name" value="START-like_dom_sf"/>
</dbReference>
<name>A0ABM3HW34_9MYRT</name>
<evidence type="ECO:0000259" key="1">
    <source>
        <dbReference type="Pfam" id="PF13962"/>
    </source>
</evidence>
<reference evidence="3" key="1">
    <citation type="submission" date="2025-08" db="UniProtKB">
        <authorList>
            <consortium name="RefSeq"/>
        </authorList>
    </citation>
    <scope>IDENTIFICATION</scope>
    <source>
        <tissue evidence="3">Leaf</tissue>
    </source>
</reference>
<protein>
    <submittedName>
        <fullName evidence="3">Receptor-interacting serine/threonine-protein kinase 4-like</fullName>
    </submittedName>
</protein>
<dbReference type="GeneID" id="115732953"/>
<feature type="domain" description="PGG" evidence="1">
    <location>
        <begin position="487"/>
        <end position="526"/>
    </location>
</feature>
<dbReference type="CDD" id="cd07816">
    <property type="entry name" value="Bet_v1-like"/>
    <property type="match status" value="1"/>
</dbReference>
<dbReference type="PANTHER" id="PTHR24128">
    <property type="entry name" value="HOMEOBOX PROTEIN WARIAI"/>
    <property type="match status" value="1"/>
</dbReference>
<sequence>MNLQQAITADNVDELYRLLGEQGNQNLLDCAPDDPLQNTPLHNAADQGKTKVAKEIAMLKPSFARKLNGEGDSPMHLALKNKHYHLVRAPMTLEPVSIRVRRQDGTTPLHFIAGEKGANEQENMELLELLAEFLYACKLSIEDLTSQRETAVHVAVKKCNTEAFKMLFGWLKLAHLTKILDWKDEDVSRIVNPINLQRAIAADDVDELYRLLGKQGNRNLLDCEPNDPFPHTPLHDAAERGKTKMTMEIAILKPEFTRKLNQGGHSPMHLALENKHYHIARASITLDPELIRVRGRGGVTPLHFVARKKGDNEQENVKLLEVLAEFLYACKSSIEDLTSQCETAVHVAVKNHNTEAFEVLFGWLERSHPTEILNWKNEDGNTVLHIAVSTWQPEIISRLIEHVKVDAKNFQHKTALEILPANLPGDQHLAKRLRDQERNNLPPPFGILAPTLAALAPLFPTLSLSKYLRRKLSILEKFTSWVGHVDESAREVILVVAALIATATYQAALTPPGGYWADSSPSSNPMANSSGIAVEKPHQAGNTSSHFKYAKHGVGAPDQDKLTYSYSWIEGDALMNIFEKISYDIKIEANPEGGSICKNRSKYYATGNIQFTEEQINEGKEKVFGLFNALEGYL</sequence>
<dbReference type="InterPro" id="IPR024949">
    <property type="entry name" value="Bet_v_I_allergen"/>
</dbReference>
<evidence type="ECO:0000313" key="3">
    <source>
        <dbReference type="RefSeq" id="XP_048140801.1"/>
    </source>
</evidence>
<dbReference type="Pfam" id="PF12796">
    <property type="entry name" value="Ank_2"/>
    <property type="match status" value="2"/>
</dbReference>
<dbReference type="Pfam" id="PF13962">
    <property type="entry name" value="PGG"/>
    <property type="match status" value="1"/>
</dbReference>
<dbReference type="Gene3D" id="1.25.40.20">
    <property type="entry name" value="Ankyrin repeat-containing domain"/>
    <property type="match status" value="2"/>
</dbReference>
<dbReference type="PRINTS" id="PR00634">
    <property type="entry name" value="BETALLERGEN"/>
</dbReference>